<proteinExistence type="predicted"/>
<accession>A0A8J3SLP8</accession>
<evidence type="ECO:0000313" key="3">
    <source>
        <dbReference type="Proteomes" id="UP000619788"/>
    </source>
</evidence>
<evidence type="ECO:0000259" key="1">
    <source>
        <dbReference type="Pfam" id="PF14020"/>
    </source>
</evidence>
<feature type="domain" description="DUF4236" evidence="1">
    <location>
        <begin position="3"/>
        <end position="53"/>
    </location>
</feature>
<keyword evidence="3" id="KW-1185">Reference proteome</keyword>
<organism evidence="2 3">
    <name type="scientific">Planobispora siamensis</name>
    <dbReference type="NCBI Taxonomy" id="936338"/>
    <lineage>
        <taxon>Bacteria</taxon>
        <taxon>Bacillati</taxon>
        <taxon>Actinomycetota</taxon>
        <taxon>Actinomycetes</taxon>
        <taxon>Streptosporangiales</taxon>
        <taxon>Streptosporangiaceae</taxon>
        <taxon>Planobispora</taxon>
    </lineage>
</organism>
<dbReference type="Proteomes" id="UP000619788">
    <property type="component" value="Unassembled WGS sequence"/>
</dbReference>
<evidence type="ECO:0000313" key="2">
    <source>
        <dbReference type="EMBL" id="GIH91873.1"/>
    </source>
</evidence>
<dbReference type="Pfam" id="PF14020">
    <property type="entry name" value="DUF4236"/>
    <property type="match status" value="1"/>
</dbReference>
<name>A0A8J3SLP8_9ACTN</name>
<dbReference type="EMBL" id="BOOJ01000023">
    <property type="protein sequence ID" value="GIH91873.1"/>
    <property type="molecule type" value="Genomic_DNA"/>
</dbReference>
<protein>
    <recommendedName>
        <fullName evidence="1">DUF4236 domain-containing protein</fullName>
    </recommendedName>
</protein>
<comment type="caution">
    <text evidence="2">The sequence shown here is derived from an EMBL/GenBank/DDBJ whole genome shotgun (WGS) entry which is preliminary data.</text>
</comment>
<gene>
    <name evidence="2" type="ORF">Psi01_25030</name>
</gene>
<reference evidence="2 3" key="1">
    <citation type="submission" date="2021-01" db="EMBL/GenBank/DDBJ databases">
        <title>Whole genome shotgun sequence of Planobispora siamensis NBRC 107568.</title>
        <authorList>
            <person name="Komaki H."/>
            <person name="Tamura T."/>
        </authorList>
    </citation>
    <scope>NUCLEOTIDE SEQUENCE [LARGE SCALE GENOMIC DNA]</scope>
    <source>
        <strain evidence="2 3">NBRC 107568</strain>
    </source>
</reference>
<dbReference type="RefSeq" id="WP_204064132.1">
    <property type="nucleotide sequence ID" value="NZ_BOOJ01000023.1"/>
</dbReference>
<dbReference type="AlphaFoldDB" id="A0A8J3SLP8"/>
<sequence>MGWHYRKSIKLGPFRLDLSPHGVGQSFGTRRFHVSRTPDGRKYVTLNLPGGFHVGKAIGKRSGYRRHRY</sequence>
<dbReference type="InterPro" id="IPR025330">
    <property type="entry name" value="DUF4236"/>
</dbReference>